<dbReference type="Proteomes" id="UP000318416">
    <property type="component" value="Unassembled WGS sequence"/>
</dbReference>
<organism evidence="1 2">
    <name type="scientific">Kitasatospora atroaurantiaca</name>
    <dbReference type="NCBI Taxonomy" id="285545"/>
    <lineage>
        <taxon>Bacteria</taxon>
        <taxon>Bacillati</taxon>
        <taxon>Actinomycetota</taxon>
        <taxon>Actinomycetes</taxon>
        <taxon>Kitasatosporales</taxon>
        <taxon>Streptomycetaceae</taxon>
        <taxon>Kitasatospora</taxon>
    </lineage>
</organism>
<name>A0A561EKR8_9ACTN</name>
<dbReference type="InterPro" id="IPR058240">
    <property type="entry name" value="rSAM_sf"/>
</dbReference>
<gene>
    <name evidence="1" type="ORF">FB465_1186</name>
</gene>
<dbReference type="InterPro" id="IPR013785">
    <property type="entry name" value="Aldolase_TIM"/>
</dbReference>
<dbReference type="SUPFAM" id="SSF102114">
    <property type="entry name" value="Radical SAM enzymes"/>
    <property type="match status" value="1"/>
</dbReference>
<proteinExistence type="predicted"/>
<reference evidence="1 2" key="1">
    <citation type="submission" date="2019-06" db="EMBL/GenBank/DDBJ databases">
        <title>Sequencing the genomes of 1000 actinobacteria strains.</title>
        <authorList>
            <person name="Klenk H.-P."/>
        </authorList>
    </citation>
    <scope>NUCLEOTIDE SEQUENCE [LARGE SCALE GENOMIC DNA]</scope>
    <source>
        <strain evidence="1 2">DSM 41649</strain>
    </source>
</reference>
<accession>A0A561EKR8</accession>
<evidence type="ECO:0000313" key="2">
    <source>
        <dbReference type="Proteomes" id="UP000318416"/>
    </source>
</evidence>
<protein>
    <submittedName>
        <fullName evidence="1">Uncharacterized protein</fullName>
    </submittedName>
</protein>
<evidence type="ECO:0000313" key="1">
    <source>
        <dbReference type="EMBL" id="TWE16216.1"/>
    </source>
</evidence>
<sequence>MPESLFKQGASASAPNSSSMLDECRDELIASLSKYSEHGPVTGSTCYVWPSSECPVGCGHCNYAAPMSLNRLTRYSVARDPGPVLRLMNGMGLWKAVLSGGGEPMVEPEFCERFVNEIDSPNLEEIELITSAHFAADEDETRRRVRSLVDAWRTRPSNLAQANFTIRISLDWFHAQRIGVEPAARVIRLLGEEGLQDVGCYVRSVLLDGDTTTEKLAKSLGGQLTEMDDYQRKILLPDGRTILVYFKNLIVEGRMNQRKLSRLPISLPEQSRADVFGKRFESSQGKNVPARTYNGPQVRHLEGLACLIEDDGKVRILEGNDPHRSPNVRQTDGWSEAIEYLYADPITVYLVDNGPQDLAKLMADAFPDSVRMAADTNQLYHLTELLLADPDRRLYATLRTLELHVAEGRVTADQQVVDRAWALFSEHAKRDTDAAERG</sequence>
<dbReference type="EMBL" id="VIVR01000001">
    <property type="protein sequence ID" value="TWE16216.1"/>
    <property type="molecule type" value="Genomic_DNA"/>
</dbReference>
<dbReference type="Gene3D" id="3.20.20.70">
    <property type="entry name" value="Aldolase class I"/>
    <property type="match status" value="1"/>
</dbReference>
<dbReference type="AlphaFoldDB" id="A0A561EKR8"/>
<comment type="caution">
    <text evidence="1">The sequence shown here is derived from an EMBL/GenBank/DDBJ whole genome shotgun (WGS) entry which is preliminary data.</text>
</comment>
<keyword evidence="2" id="KW-1185">Reference proteome</keyword>